<gene>
    <name evidence="2" type="ORF">Ataiwa_09460</name>
</gene>
<dbReference type="Pfam" id="PF13472">
    <property type="entry name" value="Lipase_GDSL_2"/>
    <property type="match status" value="1"/>
</dbReference>
<proteinExistence type="predicted"/>
<evidence type="ECO:0000313" key="3">
    <source>
        <dbReference type="Proteomes" id="UP001307705"/>
    </source>
</evidence>
<dbReference type="SUPFAM" id="SSF52266">
    <property type="entry name" value="SGNH hydrolase"/>
    <property type="match status" value="1"/>
</dbReference>
<reference evidence="2 3" key="1">
    <citation type="submission" date="2023-08" db="EMBL/GenBank/DDBJ databases">
        <title>Draft genome sequence of Algoriphagus taiwanensis.</title>
        <authorList>
            <person name="Takatani N."/>
            <person name="Hosokawa M."/>
            <person name="Sawabe T."/>
        </authorList>
    </citation>
    <scope>NUCLEOTIDE SEQUENCE [LARGE SCALE GENOMIC DNA]</scope>
    <source>
        <strain evidence="2 3">JCM 19755</strain>
    </source>
</reference>
<feature type="domain" description="SGNH hydrolase-type esterase" evidence="1">
    <location>
        <begin position="51"/>
        <end position="222"/>
    </location>
</feature>
<protein>
    <submittedName>
        <fullName evidence="2">SGNH/GDSL hydrolase family protein</fullName>
    </submittedName>
</protein>
<organism evidence="2 3">
    <name type="scientific">Algoriphagus taiwanensis</name>
    <dbReference type="NCBI Taxonomy" id="1445656"/>
    <lineage>
        <taxon>Bacteria</taxon>
        <taxon>Pseudomonadati</taxon>
        <taxon>Bacteroidota</taxon>
        <taxon>Cytophagia</taxon>
        <taxon>Cytophagales</taxon>
        <taxon>Cyclobacteriaceae</taxon>
        <taxon>Algoriphagus</taxon>
    </lineage>
</organism>
<name>A0ABQ6PXJ7_9BACT</name>
<accession>A0ABQ6PXJ7</accession>
<dbReference type="GO" id="GO:0016787">
    <property type="term" value="F:hydrolase activity"/>
    <property type="evidence" value="ECO:0007669"/>
    <property type="project" value="UniProtKB-KW"/>
</dbReference>
<evidence type="ECO:0000313" key="2">
    <source>
        <dbReference type="EMBL" id="GMQ32674.1"/>
    </source>
</evidence>
<sequence>MNEPYWLFKAKLIPRLPFLIAEAKKIRDSKPSLPPLSEKLVLNGGGKRILVFGESTAAGVGASQIETTLAGHLLNGLESEFTVYCLGKNGLRVKEAVDFFHQNFWNPPLAQEGIALFLGANDCFKLTKPKDFYGQLSSLIDLFRKELSPSWVYLADIPPVHLFPAFSKGMKRQLKIQRHYLQKEMAAISQREENILFEPISLDLNENFFSEDGIHPSDYGYQKIVEFAIKGLRDSQLIKI</sequence>
<dbReference type="EMBL" id="BTPE01000003">
    <property type="protein sequence ID" value="GMQ32674.1"/>
    <property type="molecule type" value="Genomic_DNA"/>
</dbReference>
<comment type="caution">
    <text evidence="2">The sequence shown here is derived from an EMBL/GenBank/DDBJ whole genome shotgun (WGS) entry which is preliminary data.</text>
</comment>
<dbReference type="Gene3D" id="3.40.50.1110">
    <property type="entry name" value="SGNH hydrolase"/>
    <property type="match status" value="1"/>
</dbReference>
<evidence type="ECO:0000259" key="1">
    <source>
        <dbReference type="Pfam" id="PF13472"/>
    </source>
</evidence>
<dbReference type="RefSeq" id="WP_338227483.1">
    <property type="nucleotide sequence ID" value="NZ_BTPE01000003.1"/>
</dbReference>
<keyword evidence="3" id="KW-1185">Reference proteome</keyword>
<dbReference type="InterPro" id="IPR013830">
    <property type="entry name" value="SGNH_hydro"/>
</dbReference>
<dbReference type="Proteomes" id="UP001307705">
    <property type="component" value="Unassembled WGS sequence"/>
</dbReference>
<keyword evidence="2" id="KW-0378">Hydrolase</keyword>
<dbReference type="InterPro" id="IPR036514">
    <property type="entry name" value="SGNH_hydro_sf"/>
</dbReference>